<comment type="subunit">
    <text evidence="10">Probably interacts with PlsX.</text>
</comment>
<protein>
    <recommendedName>
        <fullName evidence="10">Glycerol-3-phosphate acyltransferase</fullName>
    </recommendedName>
    <alternativeName>
        <fullName evidence="10">Acyl-PO4 G3P acyltransferase</fullName>
    </alternativeName>
    <alternativeName>
        <fullName evidence="10">Acyl-phosphate--glycerol-3-phosphate acyltransferase</fullName>
    </alternativeName>
    <alternativeName>
        <fullName evidence="10">G3P acyltransferase</fullName>
        <shortName evidence="10">GPAT</shortName>
        <ecNumber evidence="10">2.3.1.275</ecNumber>
    </alternativeName>
    <alternativeName>
        <fullName evidence="10">Lysophosphatidic acid synthase</fullName>
        <shortName evidence="10">LPA synthase</shortName>
    </alternativeName>
</protein>
<keyword evidence="7 10" id="KW-0472">Membrane</keyword>
<comment type="subcellular location">
    <subcellularLocation>
        <location evidence="10">Cell membrane</location>
        <topology evidence="10">Multi-pass membrane protein</topology>
    </subcellularLocation>
</comment>
<evidence type="ECO:0000256" key="6">
    <source>
        <dbReference type="ARBA" id="ARBA00023098"/>
    </source>
</evidence>
<dbReference type="RefSeq" id="WP_140928547.1">
    <property type="nucleotide sequence ID" value="NZ_VFSU01000026.1"/>
</dbReference>
<keyword evidence="9 10" id="KW-1208">Phospholipid metabolism</keyword>
<feature type="transmembrane region" description="Helical" evidence="10">
    <location>
        <begin position="6"/>
        <end position="25"/>
    </location>
</feature>
<dbReference type="GO" id="GO:0043772">
    <property type="term" value="F:acyl-phosphate glycerol-3-phosphate acyltransferase activity"/>
    <property type="evidence" value="ECO:0007669"/>
    <property type="project" value="UniProtKB-UniRule"/>
</dbReference>
<feature type="transmembrane region" description="Helical" evidence="10">
    <location>
        <begin position="146"/>
        <end position="173"/>
    </location>
</feature>
<comment type="pathway">
    <text evidence="10">Lipid metabolism; phospholipid metabolism.</text>
</comment>
<evidence type="ECO:0000256" key="9">
    <source>
        <dbReference type="ARBA" id="ARBA00023264"/>
    </source>
</evidence>
<dbReference type="UniPathway" id="UPA00085"/>
<evidence type="ECO:0000256" key="10">
    <source>
        <dbReference type="HAMAP-Rule" id="MF_01043"/>
    </source>
</evidence>
<dbReference type="InterPro" id="IPR003811">
    <property type="entry name" value="G3P_acylTferase_PlsY"/>
</dbReference>
<dbReference type="NCBIfam" id="TIGR00023">
    <property type="entry name" value="glycerol-3-phosphate 1-O-acyltransferase PlsY"/>
    <property type="match status" value="1"/>
</dbReference>
<evidence type="ECO:0000256" key="7">
    <source>
        <dbReference type="ARBA" id="ARBA00023136"/>
    </source>
</evidence>
<evidence type="ECO:0000256" key="4">
    <source>
        <dbReference type="ARBA" id="ARBA00022692"/>
    </source>
</evidence>
<gene>
    <name evidence="10 11" type="primary">plsY</name>
    <name evidence="11" type="ORF">FJQ54_10510</name>
</gene>
<sequence length="194" mass="19774">MNLLLWAVIGYLLGSIPFGLILTRLSGGGDIRDIGSGNIGATNVLRTGRKDIAAATLALDAAKGAVAVWLAGRYGPEFAPLVAAVGAFAGHVHPVWLKFKGGKGVATLLGICLGFSFWAALGFAAAWLGVAALTRISSVGGMSAGFAAAVVLGIVGLPYAGAVVALLSLWVLWTHRENIARLKAGTEPRIGAKS</sequence>
<comment type="caution">
    <text evidence="11">The sequence shown here is derived from an EMBL/GenBank/DDBJ whole genome shotgun (WGS) entry which is preliminary data.</text>
</comment>
<organism evidence="11 12">
    <name type="scientific">Sandaracinobacter neustonicus</name>
    <dbReference type="NCBI Taxonomy" id="1715348"/>
    <lineage>
        <taxon>Bacteria</taxon>
        <taxon>Pseudomonadati</taxon>
        <taxon>Pseudomonadota</taxon>
        <taxon>Alphaproteobacteria</taxon>
        <taxon>Sphingomonadales</taxon>
        <taxon>Sphingosinicellaceae</taxon>
        <taxon>Sandaracinobacter</taxon>
    </lineage>
</organism>
<comment type="function">
    <text evidence="10">Catalyzes the transfer of an acyl group from acyl-phosphate (acyl-PO(4)) to glycerol-3-phosphate (G3P) to form lysophosphatidic acid (LPA). This enzyme utilizes acyl-phosphate as fatty acyl donor, but not acyl-CoA or acyl-ACP.</text>
</comment>
<keyword evidence="2 10" id="KW-0444">Lipid biosynthesis</keyword>
<feature type="transmembrane region" description="Helical" evidence="10">
    <location>
        <begin position="108"/>
        <end position="134"/>
    </location>
</feature>
<keyword evidence="6 10" id="KW-0443">Lipid metabolism</keyword>
<dbReference type="PANTHER" id="PTHR30309">
    <property type="entry name" value="INNER MEMBRANE PROTEIN YGIH"/>
    <property type="match status" value="1"/>
</dbReference>
<evidence type="ECO:0000256" key="2">
    <source>
        <dbReference type="ARBA" id="ARBA00022516"/>
    </source>
</evidence>
<comment type="similarity">
    <text evidence="10">Belongs to the PlsY family.</text>
</comment>
<evidence type="ECO:0000256" key="1">
    <source>
        <dbReference type="ARBA" id="ARBA00022475"/>
    </source>
</evidence>
<keyword evidence="1 10" id="KW-1003">Cell membrane</keyword>
<dbReference type="HAMAP" id="MF_01043">
    <property type="entry name" value="PlsY"/>
    <property type="match status" value="1"/>
</dbReference>
<keyword evidence="12" id="KW-1185">Reference proteome</keyword>
<evidence type="ECO:0000313" key="11">
    <source>
        <dbReference type="EMBL" id="TPE60611.1"/>
    </source>
</evidence>
<feature type="transmembrane region" description="Helical" evidence="10">
    <location>
        <begin position="78"/>
        <end position="96"/>
    </location>
</feature>
<proteinExistence type="inferred from homology"/>
<evidence type="ECO:0000256" key="3">
    <source>
        <dbReference type="ARBA" id="ARBA00022679"/>
    </source>
</evidence>
<comment type="catalytic activity">
    <reaction evidence="10">
        <text>an acyl phosphate + sn-glycerol 3-phosphate = a 1-acyl-sn-glycero-3-phosphate + phosphate</text>
        <dbReference type="Rhea" id="RHEA:34075"/>
        <dbReference type="ChEBI" id="CHEBI:43474"/>
        <dbReference type="ChEBI" id="CHEBI:57597"/>
        <dbReference type="ChEBI" id="CHEBI:57970"/>
        <dbReference type="ChEBI" id="CHEBI:59918"/>
        <dbReference type="EC" id="2.3.1.275"/>
    </reaction>
</comment>
<accession>A0A501XIX9</accession>
<reference evidence="11 12" key="1">
    <citation type="submission" date="2019-06" db="EMBL/GenBank/DDBJ databases">
        <authorList>
            <person name="Lee I."/>
            <person name="Jang G.I."/>
            <person name="Hwang C.Y."/>
        </authorList>
    </citation>
    <scope>NUCLEOTIDE SEQUENCE [LARGE SCALE GENOMIC DNA]</scope>
    <source>
        <strain evidence="11 12">PAMC 28131</strain>
    </source>
</reference>
<dbReference type="SMART" id="SM01207">
    <property type="entry name" value="G3P_acyltransf"/>
    <property type="match status" value="1"/>
</dbReference>
<dbReference type="EMBL" id="VFSU01000026">
    <property type="protein sequence ID" value="TPE60611.1"/>
    <property type="molecule type" value="Genomic_DNA"/>
</dbReference>
<dbReference type="Pfam" id="PF02660">
    <property type="entry name" value="G3P_acyltransf"/>
    <property type="match status" value="1"/>
</dbReference>
<name>A0A501XIX9_9SPHN</name>
<evidence type="ECO:0000313" key="12">
    <source>
        <dbReference type="Proteomes" id="UP000319897"/>
    </source>
</evidence>
<dbReference type="PANTHER" id="PTHR30309:SF0">
    <property type="entry name" value="GLYCEROL-3-PHOSPHATE ACYLTRANSFERASE-RELATED"/>
    <property type="match status" value="1"/>
</dbReference>
<keyword evidence="8 10" id="KW-0594">Phospholipid biosynthesis</keyword>
<keyword evidence="5 10" id="KW-1133">Transmembrane helix</keyword>
<dbReference type="Proteomes" id="UP000319897">
    <property type="component" value="Unassembled WGS sequence"/>
</dbReference>
<evidence type="ECO:0000256" key="8">
    <source>
        <dbReference type="ARBA" id="ARBA00023209"/>
    </source>
</evidence>
<keyword evidence="3 10" id="KW-0808">Transferase</keyword>
<dbReference type="EC" id="2.3.1.275" evidence="10"/>
<dbReference type="GO" id="GO:0005886">
    <property type="term" value="C:plasma membrane"/>
    <property type="evidence" value="ECO:0007669"/>
    <property type="project" value="UniProtKB-SubCell"/>
</dbReference>
<dbReference type="AlphaFoldDB" id="A0A501XIX9"/>
<keyword evidence="4 10" id="KW-0812">Transmembrane</keyword>
<keyword evidence="11" id="KW-0012">Acyltransferase</keyword>
<dbReference type="GO" id="GO:0008654">
    <property type="term" value="P:phospholipid biosynthetic process"/>
    <property type="evidence" value="ECO:0007669"/>
    <property type="project" value="UniProtKB-UniRule"/>
</dbReference>
<evidence type="ECO:0000256" key="5">
    <source>
        <dbReference type="ARBA" id="ARBA00022989"/>
    </source>
</evidence>